<sequence length="65" mass="7217">MSKPENKGLSLAYRVGYRIQMALMEIFGPAQLGAADDPQMRLKRRRQARVEAARAARLAREGSAS</sequence>
<comment type="caution">
    <text evidence="1">The sequence shown here is derived from an EMBL/GenBank/DDBJ whole genome shotgun (WGS) entry which is preliminary data.</text>
</comment>
<dbReference type="RefSeq" id="WP_035912444.1">
    <property type="nucleotide sequence ID" value="NZ_AVPJ01000002.1"/>
</dbReference>
<dbReference type="EMBL" id="AVPJ01000002">
    <property type="protein sequence ID" value="KGN34249.1"/>
    <property type="molecule type" value="Genomic_DNA"/>
</dbReference>
<dbReference type="AlphaFoldDB" id="A0A0A0JBQ8"/>
<evidence type="ECO:0000313" key="1">
    <source>
        <dbReference type="EMBL" id="KGN34249.1"/>
    </source>
</evidence>
<name>A0A0A0JBQ8_9MICO</name>
<dbReference type="Proteomes" id="UP000030002">
    <property type="component" value="Unassembled WGS sequence"/>
</dbReference>
<dbReference type="eggNOG" id="ENOG5033E7N">
    <property type="taxonomic scope" value="Bacteria"/>
</dbReference>
<protein>
    <submittedName>
        <fullName evidence="1">Uncharacterized protein</fullName>
    </submittedName>
</protein>
<reference evidence="1 2" key="1">
    <citation type="submission" date="2013-08" db="EMBL/GenBank/DDBJ databases">
        <title>The genome sequence of Knoellia sinensis.</title>
        <authorList>
            <person name="Zhu W."/>
            <person name="Wang G."/>
        </authorList>
    </citation>
    <scope>NUCLEOTIDE SEQUENCE [LARGE SCALE GENOMIC DNA]</scope>
    <source>
        <strain evidence="1 2">KCTC 19936</strain>
    </source>
</reference>
<organism evidence="1 2">
    <name type="scientific">Knoellia sinensis KCTC 19936</name>
    <dbReference type="NCBI Taxonomy" id="1385520"/>
    <lineage>
        <taxon>Bacteria</taxon>
        <taxon>Bacillati</taxon>
        <taxon>Actinomycetota</taxon>
        <taxon>Actinomycetes</taxon>
        <taxon>Micrococcales</taxon>
        <taxon>Intrasporangiaceae</taxon>
        <taxon>Knoellia</taxon>
    </lineage>
</organism>
<dbReference type="OrthoDB" id="3831159at2"/>
<accession>A0A0A0JBQ8</accession>
<proteinExistence type="predicted"/>
<evidence type="ECO:0000313" key="2">
    <source>
        <dbReference type="Proteomes" id="UP000030002"/>
    </source>
</evidence>
<keyword evidence="2" id="KW-1185">Reference proteome</keyword>
<gene>
    <name evidence="1" type="ORF">N802_12865</name>
</gene>